<dbReference type="PANTHER" id="PTHR38118:SF2">
    <property type="entry name" value="CDP-ALCOHOL PHOSPHATIDYLTRANSFERASE PROTEIN"/>
    <property type="match status" value="1"/>
</dbReference>
<dbReference type="GeneID" id="25367329"/>
<sequence>MLYSSIFFAASALSGLAAAQNYTIVPSSVDSTTRANWCRAQTNTCPVLCGSQLLKANTCDSTSLTYSCICNNGLVPDLAEYVNTIPTFECVEYRGQCNSNNVGNATAQAECLALPCGNKTASSLVSATSSAASSTGSASSSSGSVASATSAVASGASSVSASASSAAATGAASSLTVGNGALVASLFGLFAYAL</sequence>
<keyword evidence="1" id="KW-0732">Signal</keyword>
<feature type="chain" id="PRO_5001703797" description="DUF7707 domain-containing protein" evidence="1">
    <location>
        <begin position="20"/>
        <end position="194"/>
    </location>
</feature>
<dbReference type="PANTHER" id="PTHR38118">
    <property type="entry name" value="ANCHORED CELL WALL PROTEIN 11-RELATED"/>
    <property type="match status" value="1"/>
</dbReference>
<dbReference type="InParanoid" id="A0A074YZM6"/>
<dbReference type="EMBL" id="KL584771">
    <property type="protein sequence ID" value="KEQ92346.1"/>
    <property type="molecule type" value="Genomic_DNA"/>
</dbReference>
<dbReference type="Proteomes" id="UP000030641">
    <property type="component" value="Unassembled WGS sequence"/>
</dbReference>
<evidence type="ECO:0000256" key="1">
    <source>
        <dbReference type="SAM" id="SignalP"/>
    </source>
</evidence>
<keyword evidence="4" id="KW-1185">Reference proteome</keyword>
<feature type="domain" description="DUF7707" evidence="2">
    <location>
        <begin position="22"/>
        <end position="119"/>
    </location>
</feature>
<dbReference type="Pfam" id="PF24808">
    <property type="entry name" value="DUF7707"/>
    <property type="match status" value="1"/>
</dbReference>
<evidence type="ECO:0000313" key="4">
    <source>
        <dbReference type="Proteomes" id="UP000030641"/>
    </source>
</evidence>
<gene>
    <name evidence="3" type="ORF">AUEXF2481DRAFT_43131</name>
</gene>
<evidence type="ECO:0000259" key="2">
    <source>
        <dbReference type="Pfam" id="PF24808"/>
    </source>
</evidence>
<feature type="signal peptide" evidence="1">
    <location>
        <begin position="1"/>
        <end position="19"/>
    </location>
</feature>
<dbReference type="OMA" id="CSAQRNT"/>
<dbReference type="InterPro" id="IPR056124">
    <property type="entry name" value="DUF7707"/>
</dbReference>
<name>A0A074YZM6_AURSE</name>
<dbReference type="RefSeq" id="XP_013340823.1">
    <property type="nucleotide sequence ID" value="XM_013485369.1"/>
</dbReference>
<dbReference type="AlphaFoldDB" id="A0A074YZM6"/>
<evidence type="ECO:0000313" key="3">
    <source>
        <dbReference type="EMBL" id="KEQ92346.1"/>
    </source>
</evidence>
<dbReference type="OrthoDB" id="2121879at2759"/>
<reference evidence="3 4" key="1">
    <citation type="journal article" date="2014" name="BMC Genomics">
        <title>Genome sequencing of four Aureobasidium pullulans varieties: biotechnological potential, stress tolerance, and description of new species.</title>
        <authorList>
            <person name="Gostin Ar C."/>
            <person name="Ohm R.A."/>
            <person name="Kogej T."/>
            <person name="Sonjak S."/>
            <person name="Turk M."/>
            <person name="Zajc J."/>
            <person name="Zalar P."/>
            <person name="Grube M."/>
            <person name="Sun H."/>
            <person name="Han J."/>
            <person name="Sharma A."/>
            <person name="Chiniquy J."/>
            <person name="Ngan C.Y."/>
            <person name="Lipzen A."/>
            <person name="Barry K."/>
            <person name="Grigoriev I.V."/>
            <person name="Gunde-Cimerman N."/>
        </authorList>
    </citation>
    <scope>NUCLEOTIDE SEQUENCE [LARGE SCALE GENOMIC DNA]</scope>
    <source>
        <strain evidence="3 4">EXF-2481</strain>
    </source>
</reference>
<dbReference type="HOGENOM" id="CLU_084512_1_1_1"/>
<organism evidence="3 4">
    <name type="scientific">Aureobasidium subglaciale (strain EXF-2481)</name>
    <name type="common">Aureobasidium pullulans var. subglaciale</name>
    <dbReference type="NCBI Taxonomy" id="1043005"/>
    <lineage>
        <taxon>Eukaryota</taxon>
        <taxon>Fungi</taxon>
        <taxon>Dikarya</taxon>
        <taxon>Ascomycota</taxon>
        <taxon>Pezizomycotina</taxon>
        <taxon>Dothideomycetes</taxon>
        <taxon>Dothideomycetidae</taxon>
        <taxon>Dothideales</taxon>
        <taxon>Saccotheciaceae</taxon>
        <taxon>Aureobasidium</taxon>
    </lineage>
</organism>
<proteinExistence type="predicted"/>
<accession>A0A074YZM6</accession>
<protein>
    <recommendedName>
        <fullName evidence="2">DUF7707 domain-containing protein</fullName>
    </recommendedName>
</protein>